<organism evidence="3">
    <name type="scientific">Bactrocera dorsalis</name>
    <name type="common">Oriental fruit fly</name>
    <name type="synonym">Dacus dorsalis</name>
    <dbReference type="NCBI Taxonomy" id="27457"/>
    <lineage>
        <taxon>Eukaryota</taxon>
        <taxon>Metazoa</taxon>
        <taxon>Ecdysozoa</taxon>
        <taxon>Arthropoda</taxon>
        <taxon>Hexapoda</taxon>
        <taxon>Insecta</taxon>
        <taxon>Pterygota</taxon>
        <taxon>Neoptera</taxon>
        <taxon>Endopterygota</taxon>
        <taxon>Diptera</taxon>
        <taxon>Brachycera</taxon>
        <taxon>Muscomorpha</taxon>
        <taxon>Tephritoidea</taxon>
        <taxon>Tephritidae</taxon>
        <taxon>Bactrocera</taxon>
        <taxon>Bactrocera</taxon>
    </lineage>
</organism>
<reference evidence="3" key="1">
    <citation type="journal article" date="2014" name="BMC Genomics">
        <title>Characterizing the developmental transcriptome of the oriental fruit fly, Bactrocera dorsalis (Diptera: Tephritidae) through comparative genomic analysis with Drosophila melanogaster utilizing modENCODE datasets.</title>
        <authorList>
            <person name="Geib S.M."/>
            <person name="Calla B."/>
            <person name="Hall B."/>
            <person name="Hou S."/>
            <person name="Manoukis N.C."/>
        </authorList>
    </citation>
    <scope>NUCLEOTIDE SEQUENCE</scope>
    <source>
        <strain evidence="3">Punador</strain>
    </source>
</reference>
<name>A0A034WQY6_BACDO</name>
<dbReference type="EMBL" id="GAKP01002789">
    <property type="protein sequence ID" value="JAC56163.1"/>
    <property type="molecule type" value="Transcribed_RNA"/>
</dbReference>
<proteinExistence type="predicted"/>
<dbReference type="InterPro" id="IPR044822">
    <property type="entry name" value="Myb_DNA-bind_4"/>
</dbReference>
<evidence type="ECO:0000256" key="1">
    <source>
        <dbReference type="SAM" id="MobiDB-lite"/>
    </source>
</evidence>
<dbReference type="OrthoDB" id="691673at2759"/>
<sequence length="191" mass="22330">MWNEAAEDDLIKLWQAKMPQLRSVRQYRQPFVYEEMAKAMESLGHEYTTAEIKVKLYEFTNKYKQEQQKIGPSSWKHFTAVHEALGGFCFDELVEDSILVDIENIEPIYEDCESECQSTLSISDASSSDSSNHSSSSDTAVSVMEEMREIFLKAIQTWKESKEKEQILLQEYVNDVREMQQAFIDFLRRQN</sequence>
<accession>A0A034WQY6</accession>
<feature type="domain" description="Myb/SANT-like DNA-binding" evidence="2">
    <location>
        <begin position="2"/>
        <end position="83"/>
    </location>
</feature>
<dbReference type="Pfam" id="PF13837">
    <property type="entry name" value="Myb_DNA-bind_4"/>
    <property type="match status" value="1"/>
</dbReference>
<evidence type="ECO:0000259" key="2">
    <source>
        <dbReference type="Pfam" id="PF13837"/>
    </source>
</evidence>
<dbReference type="AlphaFoldDB" id="A0A034WQY6"/>
<evidence type="ECO:0000313" key="3">
    <source>
        <dbReference type="EMBL" id="JAC56163.1"/>
    </source>
</evidence>
<protein>
    <recommendedName>
        <fullName evidence="2">Myb/SANT-like DNA-binding domain-containing protein</fullName>
    </recommendedName>
</protein>
<feature type="compositionally biased region" description="Low complexity" evidence="1">
    <location>
        <begin position="120"/>
        <end position="138"/>
    </location>
</feature>
<feature type="region of interest" description="Disordered" evidence="1">
    <location>
        <begin position="120"/>
        <end position="139"/>
    </location>
</feature>